<reference evidence="2" key="2">
    <citation type="submission" date="2023-05" db="EMBL/GenBank/DDBJ databases">
        <authorList>
            <consortium name="Lawrence Berkeley National Laboratory"/>
            <person name="Steindorff A."/>
            <person name="Hensen N."/>
            <person name="Bonometti L."/>
            <person name="Westerberg I."/>
            <person name="Brannstrom I.O."/>
            <person name="Guillou S."/>
            <person name="Cros-Aarteil S."/>
            <person name="Calhoun S."/>
            <person name="Haridas S."/>
            <person name="Kuo A."/>
            <person name="Mondo S."/>
            <person name="Pangilinan J."/>
            <person name="Riley R."/>
            <person name="Labutti K."/>
            <person name="Andreopoulos B."/>
            <person name="Lipzen A."/>
            <person name="Chen C."/>
            <person name="Yanf M."/>
            <person name="Daum C."/>
            <person name="Ng V."/>
            <person name="Clum A."/>
            <person name="Ohm R."/>
            <person name="Martin F."/>
            <person name="Silar P."/>
            <person name="Natvig D."/>
            <person name="Lalanne C."/>
            <person name="Gautier V."/>
            <person name="Ament-Velasquez S.L."/>
            <person name="Kruys A."/>
            <person name="Hutchinson M.I."/>
            <person name="Powell A.J."/>
            <person name="Barry K."/>
            <person name="Miller A.N."/>
            <person name="Grigoriev I.V."/>
            <person name="Debuchy R."/>
            <person name="Gladieux P."/>
            <person name="Thoren M.H."/>
            <person name="Johannesson H."/>
        </authorList>
    </citation>
    <scope>NUCLEOTIDE SEQUENCE</scope>
    <source>
        <strain evidence="2">CBS 359.72</strain>
    </source>
</reference>
<keyword evidence="3" id="KW-1185">Reference proteome</keyword>
<evidence type="ECO:0000313" key="3">
    <source>
        <dbReference type="Proteomes" id="UP001303647"/>
    </source>
</evidence>
<feature type="compositionally biased region" description="Basic and acidic residues" evidence="1">
    <location>
        <begin position="432"/>
        <end position="446"/>
    </location>
</feature>
<feature type="region of interest" description="Disordered" evidence="1">
    <location>
        <begin position="405"/>
        <end position="449"/>
    </location>
</feature>
<dbReference type="Proteomes" id="UP001303647">
    <property type="component" value="Unassembled WGS sequence"/>
</dbReference>
<proteinExistence type="predicted"/>
<protein>
    <submittedName>
        <fullName evidence="2">Uncharacterized protein</fullName>
    </submittedName>
</protein>
<dbReference type="AlphaFoldDB" id="A0AAN7CQN0"/>
<dbReference type="EMBL" id="MU857681">
    <property type="protein sequence ID" value="KAK4246130.1"/>
    <property type="molecule type" value="Genomic_DNA"/>
</dbReference>
<evidence type="ECO:0000256" key="1">
    <source>
        <dbReference type="SAM" id="MobiDB-lite"/>
    </source>
</evidence>
<gene>
    <name evidence="2" type="ORF">C7999DRAFT_33434</name>
</gene>
<reference evidence="2" key="1">
    <citation type="journal article" date="2023" name="Mol. Phylogenet. Evol.">
        <title>Genome-scale phylogeny and comparative genomics of the fungal order Sordariales.</title>
        <authorList>
            <person name="Hensen N."/>
            <person name="Bonometti L."/>
            <person name="Westerberg I."/>
            <person name="Brannstrom I.O."/>
            <person name="Guillou S."/>
            <person name="Cros-Aarteil S."/>
            <person name="Calhoun S."/>
            <person name="Haridas S."/>
            <person name="Kuo A."/>
            <person name="Mondo S."/>
            <person name="Pangilinan J."/>
            <person name="Riley R."/>
            <person name="LaButti K."/>
            <person name="Andreopoulos B."/>
            <person name="Lipzen A."/>
            <person name="Chen C."/>
            <person name="Yan M."/>
            <person name="Daum C."/>
            <person name="Ng V."/>
            <person name="Clum A."/>
            <person name="Steindorff A."/>
            <person name="Ohm R.A."/>
            <person name="Martin F."/>
            <person name="Silar P."/>
            <person name="Natvig D.O."/>
            <person name="Lalanne C."/>
            <person name="Gautier V."/>
            <person name="Ament-Velasquez S.L."/>
            <person name="Kruys A."/>
            <person name="Hutchinson M.I."/>
            <person name="Powell A.J."/>
            <person name="Barry K."/>
            <person name="Miller A.N."/>
            <person name="Grigoriev I.V."/>
            <person name="Debuchy R."/>
            <person name="Gladieux P."/>
            <person name="Hiltunen Thoren M."/>
            <person name="Johannesson H."/>
        </authorList>
    </citation>
    <scope>NUCLEOTIDE SEQUENCE</scope>
    <source>
        <strain evidence="2">CBS 359.72</strain>
    </source>
</reference>
<feature type="compositionally biased region" description="Acidic residues" evidence="1">
    <location>
        <begin position="407"/>
        <end position="417"/>
    </location>
</feature>
<sequence length="1047" mass="116571">MVSSTLKTTTHDASLAGFHMADFSSFLLHLTDAVTAAWPDRFTMRYRKVKVLLMSWDRDDLGVEPEARKLESVFRGLYHYDTEYWKIPSRRSAVELSRKIANLVDEHGQEGNLLILYYGGHARPSEQPGGSPVWAANRSRDSPTVQSSILHSFLSEVDCDVLLLHDCFHAQENNDTFIGNGIVETLAAGGLEPAPTEANNHSFTASLVQELAHAAHTTDWLSVVELHRRIINRLHAWTPTISFANDAYSLVQVDRRTGQPLFEQPRRRTPVHSLLSRQPKTIVLTPLPPHAQGQPEESLILLNPPDSQSHQTATSQGPSILVTCRLRDQHIDIEKWRQWLHNAPEEAKSIQISALFPGFGTVLILELPLAVWDLLPPSPAVSFIAYTSGSNHISEFRRVLLGSDPDVSTDNEDEINSDNESASEKRHKKTNRKDLWSAKRPNETHHHPSLWPDLFENNRAVADLAEDMPYCLALAEMQGEDKTSKAARIIRAFVQEADEPSCRYLYDEIQDFCAPASFETLSCIDEFDSDLVAILDEPLPSGAHPRRKGMTFLTSSQLYEALASRAVPQLIDTEPKDDDKSGKKRLIYLTNLNPASTLALAATASERQTFPLRTFIYKHLSFQSGTEVKLQSSGQQGFHLSFHLPFVAWRQDTQIFTDSRRGGHGGPLRQSRDIGFLTTSIGRFRTYIHEAQFSCLVVGVDNHHWTAYGAFDTYHDGGESKHDVRSYQTTQGGAVMDPLTCGHHMADSSVVDAREYFLRIMESCVLEVKEEWENTGRQIMKALKLHPMTSASCRTQRLAHQAIQVLEQLTRSLDATILAWERFKETDLAYFDLDKDATTTTIRNIDASIRGLGVLLSTLQHQTDSLKLVTSQISTLAAHQTTVTSNALLTVAVSFLPFTLTALLLHAHPLNMQPLVPASAEQQQQHLLTPARYLAASAVISCAAAGVFLVVANWAAAGDKVSGVLQLAREAVTGRKKPGEGEKFGFVAARGDKQRVRDAGKGGWWLGWSWWAEVGTDGHGKNSYKYLPEEVVESEDDGVGRGRGLPF</sequence>
<evidence type="ECO:0000313" key="2">
    <source>
        <dbReference type="EMBL" id="KAK4246130.1"/>
    </source>
</evidence>
<name>A0AAN7CQN0_9PEZI</name>
<organism evidence="2 3">
    <name type="scientific">Corynascus novoguineensis</name>
    <dbReference type="NCBI Taxonomy" id="1126955"/>
    <lineage>
        <taxon>Eukaryota</taxon>
        <taxon>Fungi</taxon>
        <taxon>Dikarya</taxon>
        <taxon>Ascomycota</taxon>
        <taxon>Pezizomycotina</taxon>
        <taxon>Sordariomycetes</taxon>
        <taxon>Sordariomycetidae</taxon>
        <taxon>Sordariales</taxon>
        <taxon>Chaetomiaceae</taxon>
        <taxon>Corynascus</taxon>
    </lineage>
</organism>
<accession>A0AAN7CQN0</accession>
<comment type="caution">
    <text evidence="2">The sequence shown here is derived from an EMBL/GenBank/DDBJ whole genome shotgun (WGS) entry which is preliminary data.</text>
</comment>